<feature type="compositionally biased region" description="Basic and acidic residues" evidence="1">
    <location>
        <begin position="172"/>
        <end position="190"/>
    </location>
</feature>
<proteinExistence type="predicted"/>
<comment type="caution">
    <text evidence="2">The sequence shown here is derived from an EMBL/GenBank/DDBJ whole genome shotgun (WGS) entry which is preliminary data.</text>
</comment>
<gene>
    <name evidence="2" type="ORF">CCMP2556_LOCUS37862</name>
</gene>
<evidence type="ECO:0000313" key="2">
    <source>
        <dbReference type="EMBL" id="CAK9076815.1"/>
    </source>
</evidence>
<feature type="region of interest" description="Disordered" evidence="1">
    <location>
        <begin position="163"/>
        <end position="190"/>
    </location>
</feature>
<name>A0ABP0PLA2_9DINO</name>
<sequence length="226" mass="25818">MRSFWLNLQDAVEGTPLLVAPAKGGAKGECLRCYYIRRGSFKDLDAAELRTLIFKNPALKTKFRSLRRRHIKLTTRNPGSRPRHESVDVKHYTERKDESYCDIYQEGEWMALTDYINTKITDEQIRKKLKTVAQKKAYVSNDDMGTEGVIIVASSSTKKVRMGSRVSASQIRQEEHENSAAAKSKQEKNKLNNQMQVNTKDGLLSLPTSLYLFTLSLDNFLCQVFC</sequence>
<organism evidence="2 3">
    <name type="scientific">Durusdinium trenchii</name>
    <dbReference type="NCBI Taxonomy" id="1381693"/>
    <lineage>
        <taxon>Eukaryota</taxon>
        <taxon>Sar</taxon>
        <taxon>Alveolata</taxon>
        <taxon>Dinophyceae</taxon>
        <taxon>Suessiales</taxon>
        <taxon>Symbiodiniaceae</taxon>
        <taxon>Durusdinium</taxon>
    </lineage>
</organism>
<protein>
    <submittedName>
        <fullName evidence="2">Uncharacterized protein</fullName>
    </submittedName>
</protein>
<evidence type="ECO:0000256" key="1">
    <source>
        <dbReference type="SAM" id="MobiDB-lite"/>
    </source>
</evidence>
<evidence type="ECO:0000313" key="3">
    <source>
        <dbReference type="Proteomes" id="UP001642484"/>
    </source>
</evidence>
<keyword evidence="3" id="KW-1185">Reference proteome</keyword>
<dbReference type="Proteomes" id="UP001642484">
    <property type="component" value="Unassembled WGS sequence"/>
</dbReference>
<reference evidence="2 3" key="1">
    <citation type="submission" date="2024-02" db="EMBL/GenBank/DDBJ databases">
        <authorList>
            <person name="Chen Y."/>
            <person name="Shah S."/>
            <person name="Dougan E. K."/>
            <person name="Thang M."/>
            <person name="Chan C."/>
        </authorList>
    </citation>
    <scope>NUCLEOTIDE SEQUENCE [LARGE SCALE GENOMIC DNA]</scope>
</reference>
<accession>A0ABP0PLA2</accession>
<dbReference type="EMBL" id="CAXAMN010023332">
    <property type="protein sequence ID" value="CAK9076815.1"/>
    <property type="molecule type" value="Genomic_DNA"/>
</dbReference>